<dbReference type="GO" id="GO:0008270">
    <property type="term" value="F:zinc ion binding"/>
    <property type="evidence" value="ECO:0007669"/>
    <property type="project" value="UniProtKB-UniRule"/>
</dbReference>
<evidence type="ECO:0000256" key="4">
    <source>
        <dbReference type="ARBA" id="ARBA00023002"/>
    </source>
</evidence>
<protein>
    <recommendedName>
        <fullName evidence="7">4-hydroxythreonine-4-phosphate dehydrogenase</fullName>
        <ecNumber evidence="7">1.1.1.262</ecNumber>
    </recommendedName>
    <alternativeName>
        <fullName evidence="7">4-(phosphohydroxy)-L-threonine dehydrogenase</fullName>
    </alternativeName>
</protein>
<evidence type="ECO:0000256" key="3">
    <source>
        <dbReference type="ARBA" id="ARBA00022857"/>
    </source>
</evidence>
<comment type="similarity">
    <text evidence="7">Belongs to the PdxA family.</text>
</comment>
<dbReference type="GO" id="GO:0000287">
    <property type="term" value="F:magnesium ion binding"/>
    <property type="evidence" value="ECO:0007669"/>
    <property type="project" value="UniProtKB-UniRule"/>
</dbReference>
<proteinExistence type="inferred from homology"/>
<keyword evidence="7" id="KW-0460">Magnesium</keyword>
<comment type="caution">
    <text evidence="7">Lacks conserved residue(s) required for the propagation of feature annotation.</text>
</comment>
<keyword evidence="3 7" id="KW-0521">NADP</keyword>
<evidence type="ECO:0000313" key="9">
    <source>
        <dbReference type="Proteomes" id="UP000254101"/>
    </source>
</evidence>
<evidence type="ECO:0000256" key="6">
    <source>
        <dbReference type="ARBA" id="ARBA00023096"/>
    </source>
</evidence>
<evidence type="ECO:0000256" key="7">
    <source>
        <dbReference type="HAMAP-Rule" id="MF_00536"/>
    </source>
</evidence>
<feature type="binding site" evidence="7">
    <location>
        <position position="295"/>
    </location>
    <ligand>
        <name>substrate</name>
    </ligand>
</feature>
<dbReference type="GO" id="GO:0005737">
    <property type="term" value="C:cytoplasm"/>
    <property type="evidence" value="ECO:0007669"/>
    <property type="project" value="UniProtKB-SubCell"/>
</dbReference>
<dbReference type="GO" id="GO:0050897">
    <property type="term" value="F:cobalt ion binding"/>
    <property type="evidence" value="ECO:0007669"/>
    <property type="project" value="UniProtKB-UniRule"/>
</dbReference>
<dbReference type="GO" id="GO:0008615">
    <property type="term" value="P:pyridoxine biosynthetic process"/>
    <property type="evidence" value="ECO:0007669"/>
    <property type="project" value="UniProtKB-UniRule"/>
</dbReference>
<dbReference type="Proteomes" id="UP000254101">
    <property type="component" value="Unassembled WGS sequence"/>
</dbReference>
<dbReference type="InterPro" id="IPR005255">
    <property type="entry name" value="PdxA_fam"/>
</dbReference>
<accession>A0A395LJQ4</accession>
<dbReference type="GO" id="GO:0042823">
    <property type="term" value="P:pyridoxal phosphate biosynthetic process"/>
    <property type="evidence" value="ECO:0007669"/>
    <property type="project" value="UniProtKB-UniRule"/>
</dbReference>
<keyword evidence="1 7" id="KW-0963">Cytoplasm</keyword>
<keyword evidence="6 7" id="KW-0664">Pyridoxine biosynthesis</keyword>
<dbReference type="NCBIfam" id="TIGR00557">
    <property type="entry name" value="pdxA"/>
    <property type="match status" value="1"/>
</dbReference>
<evidence type="ECO:0000256" key="2">
    <source>
        <dbReference type="ARBA" id="ARBA00022723"/>
    </source>
</evidence>
<reference evidence="8 9" key="1">
    <citation type="submission" date="2018-07" db="EMBL/GenBank/DDBJ databases">
        <title>Erythrobacter nanhaiensis sp. nov., a novel member of the genus Erythrobacter isolated from the South China Sea.</title>
        <authorList>
            <person name="Chen X."/>
            <person name="Liu J."/>
        </authorList>
    </citation>
    <scope>NUCLEOTIDE SEQUENCE [LARGE SCALE GENOMIC DNA]</scope>
    <source>
        <strain evidence="8 9">S-5</strain>
    </source>
</reference>
<name>A0A395LJQ4_9SPHN</name>
<evidence type="ECO:0000256" key="1">
    <source>
        <dbReference type="ARBA" id="ARBA00022490"/>
    </source>
</evidence>
<feature type="binding site" evidence="7">
    <location>
        <position position="286"/>
    </location>
    <ligand>
        <name>substrate</name>
    </ligand>
</feature>
<dbReference type="InterPro" id="IPR037510">
    <property type="entry name" value="PdxA"/>
</dbReference>
<comment type="miscellaneous">
    <text evidence="7">The active site is located at the dimer interface.</text>
</comment>
<feature type="binding site" evidence="7">
    <location>
        <position position="138"/>
    </location>
    <ligand>
        <name>substrate</name>
    </ligand>
</feature>
<comment type="function">
    <text evidence="7">Catalyzes the NAD(P)-dependent oxidation of 4-(phosphooxy)-L-threonine (HTP) into 2-amino-3-oxo-4-(phosphooxy)butyric acid which spontaneously decarboxylates to form 3-amino-2-oxopropyl phosphate (AHAP).</text>
</comment>
<dbReference type="PANTHER" id="PTHR30004">
    <property type="entry name" value="4-HYDROXYTHREONINE-4-PHOSPHATE DEHYDROGENASE"/>
    <property type="match status" value="1"/>
</dbReference>
<keyword evidence="9" id="KW-1185">Reference proteome</keyword>
<comment type="subcellular location">
    <subcellularLocation>
        <location evidence="7">Cytoplasm</location>
    </subcellularLocation>
</comment>
<dbReference type="GO" id="GO:0051287">
    <property type="term" value="F:NAD binding"/>
    <property type="evidence" value="ECO:0007669"/>
    <property type="project" value="InterPro"/>
</dbReference>
<comment type="pathway">
    <text evidence="7">Cofactor biosynthesis; pyridoxine 5'-phosphate biosynthesis; pyridoxine 5'-phosphate from D-erythrose 4-phosphate: step 4/5.</text>
</comment>
<organism evidence="8 9">
    <name type="scientific">Alteriqipengyuania lutimaris</name>
    <dbReference type="NCBI Taxonomy" id="1538146"/>
    <lineage>
        <taxon>Bacteria</taxon>
        <taxon>Pseudomonadati</taxon>
        <taxon>Pseudomonadota</taxon>
        <taxon>Alphaproteobacteria</taxon>
        <taxon>Sphingomonadales</taxon>
        <taxon>Erythrobacteraceae</taxon>
        <taxon>Alteriqipengyuania</taxon>
    </lineage>
</organism>
<evidence type="ECO:0000256" key="5">
    <source>
        <dbReference type="ARBA" id="ARBA00023027"/>
    </source>
</evidence>
<dbReference type="Pfam" id="PF04166">
    <property type="entry name" value="PdxA"/>
    <property type="match status" value="1"/>
</dbReference>
<dbReference type="NCBIfam" id="NF003699">
    <property type="entry name" value="PRK05312.1"/>
    <property type="match status" value="1"/>
</dbReference>
<dbReference type="EMBL" id="QRBB01000001">
    <property type="protein sequence ID" value="RDS77162.1"/>
    <property type="molecule type" value="Genomic_DNA"/>
</dbReference>
<dbReference type="HAMAP" id="MF_00536">
    <property type="entry name" value="PdxA"/>
    <property type="match status" value="1"/>
</dbReference>
<comment type="subunit">
    <text evidence="7">Homodimer.</text>
</comment>
<keyword evidence="5 7" id="KW-0520">NAD</keyword>
<dbReference type="EC" id="1.1.1.262" evidence="7"/>
<dbReference type="Gene3D" id="3.40.718.10">
    <property type="entry name" value="Isopropylmalate Dehydrogenase"/>
    <property type="match status" value="1"/>
</dbReference>
<comment type="catalytic activity">
    <reaction evidence="7">
        <text>4-(phosphooxy)-L-threonine + NAD(+) = 3-amino-2-oxopropyl phosphate + CO2 + NADH</text>
        <dbReference type="Rhea" id="RHEA:32275"/>
        <dbReference type="ChEBI" id="CHEBI:16526"/>
        <dbReference type="ChEBI" id="CHEBI:57279"/>
        <dbReference type="ChEBI" id="CHEBI:57540"/>
        <dbReference type="ChEBI" id="CHEBI:57945"/>
        <dbReference type="ChEBI" id="CHEBI:58452"/>
        <dbReference type="EC" id="1.1.1.262"/>
    </reaction>
</comment>
<dbReference type="PANTHER" id="PTHR30004:SF6">
    <property type="entry name" value="D-THREONATE 4-PHOSPHATE DEHYDROGENASE"/>
    <property type="match status" value="1"/>
</dbReference>
<comment type="cofactor">
    <cofactor evidence="7">
        <name>Zn(2+)</name>
        <dbReference type="ChEBI" id="CHEBI:29105"/>
    </cofactor>
    <cofactor evidence="7">
        <name>Mg(2+)</name>
        <dbReference type="ChEBI" id="CHEBI:18420"/>
    </cofactor>
    <cofactor evidence="7">
        <name>Co(2+)</name>
        <dbReference type="ChEBI" id="CHEBI:48828"/>
    </cofactor>
    <text evidence="7">Binds 1 divalent metal cation per subunit. Can use ions such as Zn(2+), Mg(2+) or Co(2+).</text>
</comment>
<dbReference type="UniPathway" id="UPA00244">
    <property type="reaction ID" value="UER00312"/>
</dbReference>
<gene>
    <name evidence="7" type="primary">pdxA</name>
    <name evidence="8" type="ORF">DL238_05735</name>
</gene>
<feature type="binding site" evidence="7">
    <location>
        <position position="214"/>
    </location>
    <ligand>
        <name>a divalent metal cation</name>
        <dbReference type="ChEBI" id="CHEBI:60240"/>
        <note>ligand shared between dimeric partners</note>
    </ligand>
</feature>
<dbReference type="GO" id="GO:0050570">
    <property type="term" value="F:4-hydroxythreonine-4-phosphate dehydrogenase activity"/>
    <property type="evidence" value="ECO:0007669"/>
    <property type="project" value="UniProtKB-UniRule"/>
</dbReference>
<dbReference type="SUPFAM" id="SSF53659">
    <property type="entry name" value="Isocitrate/Isopropylmalate dehydrogenase-like"/>
    <property type="match status" value="1"/>
</dbReference>
<keyword evidence="7" id="KW-0170">Cobalt</keyword>
<dbReference type="RefSeq" id="WP_115491382.1">
    <property type="nucleotide sequence ID" value="NZ_JACHWW010000001.1"/>
</dbReference>
<keyword evidence="4 7" id="KW-0560">Oxidoreductase</keyword>
<feature type="binding site" evidence="7">
    <location>
        <position position="277"/>
    </location>
    <ligand>
        <name>substrate</name>
    </ligand>
</feature>
<feature type="binding site" evidence="7">
    <location>
        <position position="169"/>
    </location>
    <ligand>
        <name>a divalent metal cation</name>
        <dbReference type="ChEBI" id="CHEBI:60240"/>
        <note>ligand shared between dimeric partners</note>
    </ligand>
</feature>
<dbReference type="OrthoDB" id="9801783at2"/>
<keyword evidence="2 7" id="KW-0479">Metal-binding</keyword>
<comment type="caution">
    <text evidence="8">The sequence shown here is derived from an EMBL/GenBank/DDBJ whole genome shotgun (WGS) entry which is preliminary data.</text>
</comment>
<dbReference type="AlphaFoldDB" id="A0A395LJQ4"/>
<evidence type="ECO:0000313" key="8">
    <source>
        <dbReference type="EMBL" id="RDS77162.1"/>
    </source>
</evidence>
<keyword evidence="7" id="KW-0862">Zinc</keyword>
<sequence length="334" mass="34653">MSVKSLAVSLGDPAGIGPELIAQSWARRDEFALPPFFAMHGREVLLAAAEARGLDIAVEPVASPGQAARVFPVALPVLGELDGPYAPSAPDRDGAKLALESLSAAAQLAVSGNASAIVTAPVAKSQIAKIDPGFVGQTEFLADACGMAREDAVMMLAGPSLKTVPMTVHCALADVPARLSHDLIVRRSRIVAAALRSDYGIEHPRIAIAGLNPHAGEEGRMGREEIEIIAPAIATLCAEGIDATGPHPADTLFAPHRRGSYDVAIAMYHDQALVPIKALDFDEGVNVTLGLPLVRTSPDHGTAFDIAGQGVARPDAMIAAIRMAGEIAARQSAE</sequence>
<feature type="binding site" evidence="7">
    <location>
        <position position="269"/>
    </location>
    <ligand>
        <name>a divalent metal cation</name>
        <dbReference type="ChEBI" id="CHEBI:60240"/>
        <note>ligand shared between dimeric partners</note>
    </ligand>
</feature>